<dbReference type="EC" id="3.5.1.98" evidence="2 11"/>
<evidence type="ECO:0000256" key="9">
    <source>
        <dbReference type="ARBA" id="ARBA00048287"/>
    </source>
</evidence>
<feature type="binding site" evidence="14">
    <location>
        <position position="260"/>
    </location>
    <ligand>
        <name>a divalent metal cation</name>
        <dbReference type="ChEBI" id="CHEBI:60240"/>
    </ligand>
</feature>
<keyword evidence="14" id="KW-0479">Metal-binding</keyword>
<evidence type="ECO:0000256" key="1">
    <source>
        <dbReference type="ARBA" id="ARBA00004123"/>
    </source>
</evidence>
<keyword evidence="6 11" id="KW-0805">Transcription regulation</keyword>
<evidence type="ECO:0000256" key="3">
    <source>
        <dbReference type="ARBA" id="ARBA00022491"/>
    </source>
</evidence>
<dbReference type="GO" id="GO:0141221">
    <property type="term" value="F:histone deacetylase activity, hydrolytic mechanism"/>
    <property type="evidence" value="ECO:0007669"/>
    <property type="project" value="UniProtKB-EC"/>
</dbReference>
<feature type="binding site" evidence="14">
    <location>
        <position position="172"/>
    </location>
    <ligand>
        <name>a divalent metal cation</name>
        <dbReference type="ChEBI" id="CHEBI:60240"/>
    </ligand>
</feature>
<evidence type="ECO:0000256" key="6">
    <source>
        <dbReference type="ARBA" id="ARBA00023015"/>
    </source>
</evidence>
<comment type="catalytic activity">
    <reaction evidence="9 11">
        <text>N(6)-acetyl-L-lysyl-[histone] + H2O = L-lysyl-[histone] + acetate</text>
        <dbReference type="Rhea" id="RHEA:58196"/>
        <dbReference type="Rhea" id="RHEA-COMP:9845"/>
        <dbReference type="Rhea" id="RHEA-COMP:11338"/>
        <dbReference type="ChEBI" id="CHEBI:15377"/>
        <dbReference type="ChEBI" id="CHEBI:29969"/>
        <dbReference type="ChEBI" id="CHEBI:30089"/>
        <dbReference type="ChEBI" id="CHEBI:61930"/>
        <dbReference type="EC" id="3.5.1.98"/>
    </reaction>
</comment>
<protein>
    <recommendedName>
        <fullName evidence="2 11">Histone deacetylase</fullName>
        <ecNumber evidence="2 11">3.5.1.98</ecNumber>
    </recommendedName>
</protein>
<dbReference type="InterPro" id="IPR003084">
    <property type="entry name" value="HDAC_I/II"/>
</dbReference>
<dbReference type="GO" id="GO:0046872">
    <property type="term" value="F:metal ion binding"/>
    <property type="evidence" value="ECO:0007669"/>
    <property type="project" value="UniProtKB-KW"/>
</dbReference>
<feature type="binding site" evidence="13">
    <location>
        <position position="95"/>
    </location>
    <ligand>
        <name>substrate</name>
    </ligand>
</feature>
<organism evidence="16 17">
    <name type="scientific">Caenorhabditis auriculariae</name>
    <dbReference type="NCBI Taxonomy" id="2777116"/>
    <lineage>
        <taxon>Eukaryota</taxon>
        <taxon>Metazoa</taxon>
        <taxon>Ecdysozoa</taxon>
        <taxon>Nematoda</taxon>
        <taxon>Chromadorea</taxon>
        <taxon>Rhabditida</taxon>
        <taxon>Rhabditina</taxon>
        <taxon>Rhabditomorpha</taxon>
        <taxon>Rhabditoidea</taxon>
        <taxon>Rhabditidae</taxon>
        <taxon>Peloderinae</taxon>
        <taxon>Caenorhabditis</taxon>
    </lineage>
</organism>
<feature type="active site" description="Proton acceptor" evidence="12">
    <location>
        <position position="137"/>
    </location>
</feature>
<keyword evidence="17" id="KW-1185">Reference proteome</keyword>
<feature type="binding site" evidence="14">
    <location>
        <position position="174"/>
    </location>
    <ligand>
        <name>a divalent metal cation</name>
        <dbReference type="ChEBI" id="CHEBI:60240"/>
    </ligand>
</feature>
<evidence type="ECO:0000259" key="15">
    <source>
        <dbReference type="Pfam" id="PF00850"/>
    </source>
</evidence>
<reference evidence="16" key="1">
    <citation type="submission" date="2020-10" db="EMBL/GenBank/DDBJ databases">
        <authorList>
            <person name="Kikuchi T."/>
        </authorList>
    </citation>
    <scope>NUCLEOTIDE SEQUENCE</scope>
    <source>
        <strain evidence="16">NKZ352</strain>
    </source>
</reference>
<dbReference type="FunFam" id="3.40.800.20:FF:000001">
    <property type="entry name" value="Histone deacetylase"/>
    <property type="match status" value="1"/>
</dbReference>
<evidence type="ECO:0000313" key="17">
    <source>
        <dbReference type="Proteomes" id="UP000835052"/>
    </source>
</evidence>
<evidence type="ECO:0000256" key="10">
    <source>
        <dbReference type="ARBA" id="ARBA00061569"/>
    </source>
</evidence>
<keyword evidence="5 11" id="KW-0156">Chromatin regulator</keyword>
<name>A0A8S1HFB8_9PELO</name>
<dbReference type="PRINTS" id="PR01271">
    <property type="entry name" value="HISDACETLASE"/>
</dbReference>
<evidence type="ECO:0000256" key="14">
    <source>
        <dbReference type="PIRSR" id="PIRSR037913-3"/>
    </source>
</evidence>
<evidence type="ECO:0000256" key="13">
    <source>
        <dbReference type="PIRSR" id="PIRSR037913-2"/>
    </source>
</evidence>
<keyword evidence="4 11" id="KW-0378">Hydrolase</keyword>
<dbReference type="InterPro" id="IPR037138">
    <property type="entry name" value="His_deacetylse_dom_sf"/>
</dbReference>
<feature type="domain" description="Histone deacetylase" evidence="15">
    <location>
        <begin position="24"/>
        <end position="313"/>
    </location>
</feature>
<dbReference type="OrthoDB" id="1918432at2759"/>
<dbReference type="PIRSF" id="PIRSF037913">
    <property type="entry name" value="His_deacetylse_1"/>
    <property type="match status" value="1"/>
</dbReference>
<dbReference type="GO" id="GO:0016581">
    <property type="term" value="C:NuRD complex"/>
    <property type="evidence" value="ECO:0007669"/>
    <property type="project" value="TreeGrafter"/>
</dbReference>
<evidence type="ECO:0000256" key="11">
    <source>
        <dbReference type="PIRNR" id="PIRNR037913"/>
    </source>
</evidence>
<evidence type="ECO:0000256" key="2">
    <source>
        <dbReference type="ARBA" id="ARBA00012111"/>
    </source>
</evidence>
<evidence type="ECO:0000256" key="4">
    <source>
        <dbReference type="ARBA" id="ARBA00022801"/>
    </source>
</evidence>
<evidence type="ECO:0000256" key="7">
    <source>
        <dbReference type="ARBA" id="ARBA00023163"/>
    </source>
</evidence>
<dbReference type="GO" id="GO:0031507">
    <property type="term" value="P:heterochromatin formation"/>
    <property type="evidence" value="ECO:0007669"/>
    <property type="project" value="TreeGrafter"/>
</dbReference>
<proteinExistence type="inferred from homology"/>
<dbReference type="AlphaFoldDB" id="A0A8S1HFB8"/>
<evidence type="ECO:0000313" key="16">
    <source>
        <dbReference type="EMBL" id="CAD6193945.1"/>
    </source>
</evidence>
<keyword evidence="8 11" id="KW-0539">Nucleus</keyword>
<evidence type="ECO:0000256" key="8">
    <source>
        <dbReference type="ARBA" id="ARBA00023242"/>
    </source>
</evidence>
<accession>A0A8S1HFB8</accession>
<sequence>MSNKKSVVYYFHPEVGNFHYGRHHPMKPQRLQALNNLIISYNIHKKMKVVELPRLGAEELMRFHSEDYVNFLQKVSPATFSTWESEMPKYNIGEDCPIFEGMFDYCSLYSGGSVEGARRLNHKLCDIVINWAGGLHHAKKSEASGFCYVNDIVLAILELLKYHKRVLYIDIDIHHGDGVQEAFNNTDRVMTVSFHRYGNFFPGTGSLYDLGFDKGKYFAVNVPFAEGIEDDSYLRTFKPVISAVMENYQPEAIVLQCGADSLCGDRLGSFSLSFQGHAECVAWVKKFNIPMLVVGGGGYTLRNVARCWTNETGVLLDYTVPNTIPETAEYYNYFAPDYILRPNVPKKFPNANSEEYLDKLRIEIIENLRQVKGAPSVQMCEIPGSAAQELESLTNDEIDDELRKVDAHLRELGEDPNGPQVYLPKRIR</sequence>
<comment type="similarity">
    <text evidence="10 11">Belongs to the histone deacetylase family. HD Type 1 subfamily.</text>
</comment>
<gene>
    <name evidence="16" type="ORF">CAUJ_LOCUS9864</name>
</gene>
<comment type="caution">
    <text evidence="16">The sequence shown here is derived from an EMBL/GenBank/DDBJ whole genome shotgun (WGS) entry which is preliminary data.</text>
</comment>
<dbReference type="Gene3D" id="3.40.800.20">
    <property type="entry name" value="Histone deacetylase domain"/>
    <property type="match status" value="1"/>
</dbReference>
<dbReference type="InterPro" id="IPR000286">
    <property type="entry name" value="HDACs"/>
</dbReference>
<keyword evidence="7 11" id="KW-0804">Transcription</keyword>
<dbReference type="SUPFAM" id="SSF52768">
    <property type="entry name" value="Arginase/deacetylase"/>
    <property type="match status" value="1"/>
</dbReference>
<dbReference type="EMBL" id="CAJGYM010000040">
    <property type="protein sequence ID" value="CAD6193945.1"/>
    <property type="molecule type" value="Genomic_DNA"/>
</dbReference>
<evidence type="ECO:0000256" key="12">
    <source>
        <dbReference type="PIRSR" id="PIRSR037913-1"/>
    </source>
</evidence>
<keyword evidence="3" id="KW-0678">Repressor</keyword>
<dbReference type="PRINTS" id="PR01270">
    <property type="entry name" value="HDASUPER"/>
</dbReference>
<feature type="binding site" evidence="13">
    <location>
        <position position="145"/>
    </location>
    <ligand>
        <name>substrate</name>
    </ligand>
</feature>
<dbReference type="InterPro" id="IPR023696">
    <property type="entry name" value="Ureohydrolase_dom_sf"/>
</dbReference>
<feature type="binding site" evidence="13">
    <location>
        <position position="299"/>
    </location>
    <ligand>
        <name>substrate</name>
    </ligand>
</feature>
<dbReference type="Proteomes" id="UP000835052">
    <property type="component" value="Unassembled WGS sequence"/>
</dbReference>
<dbReference type="PANTHER" id="PTHR10625">
    <property type="entry name" value="HISTONE DEACETYLASE HDAC1-RELATED"/>
    <property type="match status" value="1"/>
</dbReference>
<dbReference type="PANTHER" id="PTHR10625:SF27">
    <property type="entry name" value="HISTONE DEACETYLASE 2-RELATED"/>
    <property type="match status" value="1"/>
</dbReference>
<dbReference type="Pfam" id="PF00850">
    <property type="entry name" value="Hist_deacetyl"/>
    <property type="match status" value="1"/>
</dbReference>
<comment type="subcellular location">
    <subcellularLocation>
        <location evidence="1 11">Nucleus</location>
    </subcellularLocation>
</comment>
<dbReference type="InterPro" id="IPR023801">
    <property type="entry name" value="His_deacetylse_dom"/>
</dbReference>
<evidence type="ECO:0000256" key="5">
    <source>
        <dbReference type="ARBA" id="ARBA00022853"/>
    </source>
</evidence>